<evidence type="ECO:0000313" key="1">
    <source>
        <dbReference type="EMBL" id="VEB50795.1"/>
    </source>
</evidence>
<dbReference type="Gene3D" id="3.10.20.410">
    <property type="match status" value="1"/>
</dbReference>
<reference evidence="1 2" key="1">
    <citation type="submission" date="2018-12" db="EMBL/GenBank/DDBJ databases">
        <authorList>
            <consortium name="Pathogen Informatics"/>
        </authorList>
    </citation>
    <scope>NUCLEOTIDE SEQUENCE [LARGE SCALE GENOMIC DNA]</scope>
    <source>
        <strain evidence="1 2">NCTC6754</strain>
    </source>
</reference>
<dbReference type="InterPro" id="IPR037224">
    <property type="entry name" value="PapC_N_sf"/>
</dbReference>
<protein>
    <submittedName>
        <fullName evidence="1">Outer membrane usher protein</fullName>
    </submittedName>
</protein>
<sequence>MIILIHYRWKMMNRAWRMSIYRFFEKGGQAEGTYNVDIYINNTSVETKKYCL</sequence>
<evidence type="ECO:0000313" key="2">
    <source>
        <dbReference type="Proteomes" id="UP000269208"/>
    </source>
</evidence>
<dbReference type="AlphaFoldDB" id="A0A447TN30"/>
<dbReference type="Proteomes" id="UP000269208">
    <property type="component" value="Chromosome"/>
</dbReference>
<organism evidence="1 2">
    <name type="scientific">Salmonella enterica I</name>
    <dbReference type="NCBI Taxonomy" id="59201"/>
    <lineage>
        <taxon>Bacteria</taxon>
        <taxon>Pseudomonadati</taxon>
        <taxon>Pseudomonadota</taxon>
        <taxon>Gammaproteobacteria</taxon>
        <taxon>Enterobacterales</taxon>
        <taxon>Enterobacteriaceae</taxon>
        <taxon>Salmonella</taxon>
    </lineage>
</organism>
<accession>A0A447TN30</accession>
<dbReference type="SUPFAM" id="SSF141729">
    <property type="entry name" value="FimD N-terminal domain-like"/>
    <property type="match status" value="1"/>
</dbReference>
<dbReference type="EMBL" id="LR134190">
    <property type="protein sequence ID" value="VEB50795.1"/>
    <property type="molecule type" value="Genomic_DNA"/>
</dbReference>
<proteinExistence type="predicted"/>
<gene>
    <name evidence="1" type="primary">sthC_1</name>
    <name evidence="1" type="ORF">NCTC6754_00480</name>
</gene>
<name>A0A447TN30_SALET</name>